<dbReference type="GO" id="GO:0016075">
    <property type="term" value="P:rRNA catabolic process"/>
    <property type="evidence" value="ECO:0007669"/>
    <property type="project" value="TreeGrafter"/>
</dbReference>
<dbReference type="PANTHER" id="PTHR42188:SF1">
    <property type="entry name" value="23S RRNA-SPECIFIC ENDONUCLEASE VAPC20"/>
    <property type="match status" value="1"/>
</dbReference>
<feature type="domain" description="PIN" evidence="1">
    <location>
        <begin position="2"/>
        <end position="121"/>
    </location>
</feature>
<organism evidence="2 3">
    <name type="scientific">Candidatus Woesebacteria bacterium GW2011_GWA1_39_21b</name>
    <dbReference type="NCBI Taxonomy" id="1618551"/>
    <lineage>
        <taxon>Bacteria</taxon>
        <taxon>Candidatus Woeseibacteriota</taxon>
    </lineage>
</organism>
<evidence type="ECO:0000259" key="1">
    <source>
        <dbReference type="Pfam" id="PF01850"/>
    </source>
</evidence>
<proteinExistence type="predicted"/>
<dbReference type="Pfam" id="PF01850">
    <property type="entry name" value="PIN"/>
    <property type="match status" value="1"/>
</dbReference>
<comment type="caution">
    <text evidence="2">The sequence shown here is derived from an EMBL/GenBank/DDBJ whole genome shotgun (WGS) entry which is preliminary data.</text>
</comment>
<dbReference type="InterPro" id="IPR029060">
    <property type="entry name" value="PIN-like_dom_sf"/>
</dbReference>
<protein>
    <recommendedName>
        <fullName evidence="1">PIN domain-containing protein</fullName>
    </recommendedName>
</protein>
<sequence length="128" mass="14714">MVLIDTSFYISLSFEHDANHKKAQKIIPYLKDKVTTEDVLKEILTLISQRKGKKASIRFYNYLLEDTEIFPVEGKHFELGLQIFLDPKLNKNISVIDCTTATVCKDKGIQKIVTFDSHFKSFSLKTTP</sequence>
<reference evidence="2 3" key="1">
    <citation type="journal article" date="2015" name="Nature">
        <title>rRNA introns, odd ribosomes, and small enigmatic genomes across a large radiation of phyla.</title>
        <authorList>
            <person name="Brown C.T."/>
            <person name="Hug L.A."/>
            <person name="Thomas B.C."/>
            <person name="Sharon I."/>
            <person name="Castelle C.J."/>
            <person name="Singh A."/>
            <person name="Wilkins M.J."/>
            <person name="Williams K.H."/>
            <person name="Banfield J.F."/>
        </authorList>
    </citation>
    <scope>NUCLEOTIDE SEQUENCE [LARGE SCALE GENOMIC DNA]</scope>
</reference>
<dbReference type="Gene3D" id="3.40.50.1010">
    <property type="entry name" value="5'-nuclease"/>
    <property type="match status" value="1"/>
</dbReference>
<evidence type="ECO:0000313" key="3">
    <source>
        <dbReference type="Proteomes" id="UP000034690"/>
    </source>
</evidence>
<dbReference type="InterPro" id="IPR039018">
    <property type="entry name" value="VapC20-like"/>
</dbReference>
<dbReference type="AlphaFoldDB" id="A0A0G0NMZ5"/>
<dbReference type="GO" id="GO:0004521">
    <property type="term" value="F:RNA endonuclease activity"/>
    <property type="evidence" value="ECO:0007669"/>
    <property type="project" value="InterPro"/>
</dbReference>
<dbReference type="EMBL" id="LBWQ01000005">
    <property type="protein sequence ID" value="KKR14151.1"/>
    <property type="molecule type" value="Genomic_DNA"/>
</dbReference>
<dbReference type="Proteomes" id="UP000034690">
    <property type="component" value="Unassembled WGS sequence"/>
</dbReference>
<accession>A0A0G0NMZ5</accession>
<dbReference type="InterPro" id="IPR002716">
    <property type="entry name" value="PIN_dom"/>
</dbReference>
<evidence type="ECO:0000313" key="2">
    <source>
        <dbReference type="EMBL" id="KKR14151.1"/>
    </source>
</evidence>
<dbReference type="PANTHER" id="PTHR42188">
    <property type="entry name" value="23S RRNA-SPECIFIC ENDONUCLEASE VAPC20"/>
    <property type="match status" value="1"/>
</dbReference>
<dbReference type="SUPFAM" id="SSF88723">
    <property type="entry name" value="PIN domain-like"/>
    <property type="match status" value="1"/>
</dbReference>
<gene>
    <name evidence="2" type="ORF">UT40_C0005G0080</name>
</gene>
<name>A0A0G0NMZ5_9BACT</name>